<dbReference type="Proteomes" id="UP000006038">
    <property type="component" value="Chromosome 12"/>
</dbReference>
<reference evidence="4" key="2">
    <citation type="submission" date="2013-04" db="UniProtKB">
        <authorList>
            <consortium name="EnsemblPlants"/>
        </authorList>
    </citation>
    <scope>IDENTIFICATION</scope>
</reference>
<feature type="region of interest" description="Disordered" evidence="2">
    <location>
        <begin position="187"/>
        <end position="212"/>
    </location>
</feature>
<dbReference type="GO" id="GO:0009408">
    <property type="term" value="P:response to heat"/>
    <property type="evidence" value="ECO:0007669"/>
    <property type="project" value="UniProtKB-ARBA"/>
</dbReference>
<accession>J3NBN8</accession>
<dbReference type="Gene3D" id="2.60.40.790">
    <property type="match status" value="1"/>
</dbReference>
<feature type="region of interest" description="Disordered" evidence="2">
    <location>
        <begin position="129"/>
        <end position="152"/>
    </location>
</feature>
<dbReference type="EnsemblPlants" id="OB12G13960.1">
    <property type="protein sequence ID" value="OB12G13960.1"/>
    <property type="gene ID" value="OB12G13960"/>
</dbReference>
<dbReference type="SUPFAM" id="SSF49764">
    <property type="entry name" value="HSP20-like chaperones"/>
    <property type="match status" value="1"/>
</dbReference>
<protein>
    <recommendedName>
        <fullName evidence="3">SHSP domain-containing protein</fullName>
    </recommendedName>
</protein>
<keyword evidence="5" id="KW-1185">Reference proteome</keyword>
<evidence type="ECO:0000313" key="5">
    <source>
        <dbReference type="Proteomes" id="UP000006038"/>
    </source>
</evidence>
<dbReference type="InterPro" id="IPR002068">
    <property type="entry name" value="A-crystallin/Hsp20_dom"/>
</dbReference>
<evidence type="ECO:0000313" key="4">
    <source>
        <dbReference type="EnsemblPlants" id="OB12G13960.1"/>
    </source>
</evidence>
<dbReference type="STRING" id="4533.J3NBN8"/>
<proteinExistence type="inferred from homology"/>
<evidence type="ECO:0000256" key="2">
    <source>
        <dbReference type="SAM" id="MobiDB-lite"/>
    </source>
</evidence>
<comment type="similarity">
    <text evidence="1">Belongs to the small heat shock protein (HSP20) family.</text>
</comment>
<dbReference type="OMA" id="ADTECGS"/>
<name>J3NBN8_ORYBR</name>
<dbReference type="PROSITE" id="PS01031">
    <property type="entry name" value="SHSP"/>
    <property type="match status" value="1"/>
</dbReference>
<dbReference type="InterPro" id="IPR008978">
    <property type="entry name" value="HSP20-like_chaperone"/>
</dbReference>
<evidence type="ECO:0000256" key="1">
    <source>
        <dbReference type="PROSITE-ProRule" id="PRU00285"/>
    </source>
</evidence>
<dbReference type="Gramene" id="OB12G13960.1">
    <property type="protein sequence ID" value="OB12G13960.1"/>
    <property type="gene ID" value="OB12G13960"/>
</dbReference>
<feature type="domain" description="SHSP" evidence="3">
    <location>
        <begin position="14"/>
        <end position="140"/>
    </location>
</feature>
<dbReference type="HOGENOM" id="CLU_886746_0_0_1"/>
<dbReference type="eggNOG" id="ENOG502SBKW">
    <property type="taxonomic scope" value="Eukaryota"/>
</dbReference>
<reference evidence="4" key="1">
    <citation type="journal article" date="2013" name="Nat. Commun.">
        <title>Whole-genome sequencing of Oryza brachyantha reveals mechanisms underlying Oryza genome evolution.</title>
        <authorList>
            <person name="Chen J."/>
            <person name="Huang Q."/>
            <person name="Gao D."/>
            <person name="Wang J."/>
            <person name="Lang Y."/>
            <person name="Liu T."/>
            <person name="Li B."/>
            <person name="Bai Z."/>
            <person name="Luis Goicoechea J."/>
            <person name="Liang C."/>
            <person name="Chen C."/>
            <person name="Zhang W."/>
            <person name="Sun S."/>
            <person name="Liao Y."/>
            <person name="Zhang X."/>
            <person name="Yang L."/>
            <person name="Song C."/>
            <person name="Wang M."/>
            <person name="Shi J."/>
            <person name="Liu G."/>
            <person name="Liu J."/>
            <person name="Zhou H."/>
            <person name="Zhou W."/>
            <person name="Yu Q."/>
            <person name="An N."/>
            <person name="Chen Y."/>
            <person name="Cai Q."/>
            <person name="Wang B."/>
            <person name="Liu B."/>
            <person name="Min J."/>
            <person name="Huang Y."/>
            <person name="Wu H."/>
            <person name="Li Z."/>
            <person name="Zhang Y."/>
            <person name="Yin Y."/>
            <person name="Song W."/>
            <person name="Jiang J."/>
            <person name="Jackson S.A."/>
            <person name="Wing R.A."/>
            <person name="Wang J."/>
            <person name="Chen M."/>
        </authorList>
    </citation>
    <scope>NUCLEOTIDE SEQUENCE [LARGE SCALE GENOMIC DNA]</scope>
    <source>
        <strain evidence="4">cv. IRGC 101232</strain>
    </source>
</reference>
<evidence type="ECO:0000259" key="3">
    <source>
        <dbReference type="PROSITE" id="PS01031"/>
    </source>
</evidence>
<sequence length="256" mass="27714">MAMDLDLAVQVSRQPVSGEDFAFATSDTDAAFLVLAHLPGYDKEEVEVVVGEGGREVGVVVGARKEDSFAVEAVVGRRLRVAHRQVVEGFCRVFDVPDGVEVGRISVGFEEDDDLLVVVMPKLRPAPAESGCGEGRLDVESADTECGSSNAEDFEVEPEQDDVAVETEVELDDESSSLELEYEDWIDVESSESEPEPPRDVAVEAPVPVEEDVPVEEEVAVETPVPVEEDVLELPPTVVDIECDVVFEPAYRGLPA</sequence>
<organism evidence="4">
    <name type="scientific">Oryza brachyantha</name>
    <name type="common">malo sina</name>
    <dbReference type="NCBI Taxonomy" id="4533"/>
    <lineage>
        <taxon>Eukaryota</taxon>
        <taxon>Viridiplantae</taxon>
        <taxon>Streptophyta</taxon>
        <taxon>Embryophyta</taxon>
        <taxon>Tracheophyta</taxon>
        <taxon>Spermatophyta</taxon>
        <taxon>Magnoliopsida</taxon>
        <taxon>Liliopsida</taxon>
        <taxon>Poales</taxon>
        <taxon>Poaceae</taxon>
        <taxon>BOP clade</taxon>
        <taxon>Oryzoideae</taxon>
        <taxon>Oryzeae</taxon>
        <taxon>Oryzinae</taxon>
        <taxon>Oryza</taxon>
    </lineage>
</organism>
<dbReference type="AlphaFoldDB" id="J3NBN8"/>